<keyword evidence="7" id="KW-0560">Oxidoreductase</keyword>
<dbReference type="GO" id="GO:0009086">
    <property type="term" value="P:methionine biosynthetic process"/>
    <property type="evidence" value="ECO:0007669"/>
    <property type="project" value="TreeGrafter"/>
</dbReference>
<dbReference type="GO" id="GO:0005829">
    <property type="term" value="C:cytosol"/>
    <property type="evidence" value="ECO:0007669"/>
    <property type="project" value="TreeGrafter"/>
</dbReference>
<evidence type="ECO:0000256" key="5">
    <source>
        <dbReference type="ARBA" id="ARBA00022827"/>
    </source>
</evidence>
<organism evidence="10 11">
    <name type="scientific">Neolecta irregularis (strain DAH-3)</name>
    <dbReference type="NCBI Taxonomy" id="1198029"/>
    <lineage>
        <taxon>Eukaryota</taxon>
        <taxon>Fungi</taxon>
        <taxon>Dikarya</taxon>
        <taxon>Ascomycota</taxon>
        <taxon>Taphrinomycotina</taxon>
        <taxon>Neolectales</taxon>
        <taxon>Neolectaceae</taxon>
        <taxon>Neolecta</taxon>
    </lineage>
</organism>
<evidence type="ECO:0000256" key="8">
    <source>
        <dbReference type="RuleBase" id="RU004254"/>
    </source>
</evidence>
<keyword evidence="11" id="KW-1185">Reference proteome</keyword>
<proteinExistence type="inferred from homology"/>
<protein>
    <submittedName>
        <fullName evidence="10">Methylenetetrahydrofolate reductase 2</fullName>
    </submittedName>
</protein>
<evidence type="ECO:0000256" key="3">
    <source>
        <dbReference type="ARBA" id="ARBA00006743"/>
    </source>
</evidence>
<dbReference type="InterPro" id="IPR004621">
    <property type="entry name" value="Fadh2_euk"/>
</dbReference>
<dbReference type="OMA" id="GLMPINS"/>
<name>A0A1U7LUJ1_NEOID</name>
<dbReference type="OrthoDB" id="16284at2759"/>
<dbReference type="PANTHER" id="PTHR45754:SF1">
    <property type="entry name" value="METHYLENETETRAHYDROFOLATE REDUCTASE 1"/>
    <property type="match status" value="1"/>
</dbReference>
<evidence type="ECO:0000256" key="2">
    <source>
        <dbReference type="ARBA" id="ARBA00004777"/>
    </source>
</evidence>
<evidence type="ECO:0000256" key="1">
    <source>
        <dbReference type="ARBA" id="ARBA00001974"/>
    </source>
</evidence>
<dbReference type="CDD" id="cd00537">
    <property type="entry name" value="MTHFR"/>
    <property type="match status" value="1"/>
</dbReference>
<keyword evidence="4" id="KW-0285">Flavoprotein</keyword>
<evidence type="ECO:0000313" key="10">
    <source>
        <dbReference type="EMBL" id="OLL26345.1"/>
    </source>
</evidence>
<comment type="caution">
    <text evidence="10">The sequence shown here is derived from an EMBL/GenBank/DDBJ whole genome shotgun (WGS) entry which is preliminary data.</text>
</comment>
<dbReference type="STRING" id="1198029.A0A1U7LUJ1"/>
<dbReference type="AlphaFoldDB" id="A0A1U7LUJ1"/>
<evidence type="ECO:0000259" key="9">
    <source>
        <dbReference type="Pfam" id="PF21895"/>
    </source>
</evidence>
<dbReference type="Proteomes" id="UP000186594">
    <property type="component" value="Unassembled WGS sequence"/>
</dbReference>
<comment type="pathway">
    <text evidence="2 8">One-carbon metabolism; tetrahydrofolate interconversion.</text>
</comment>
<evidence type="ECO:0000313" key="11">
    <source>
        <dbReference type="Proteomes" id="UP000186594"/>
    </source>
</evidence>
<evidence type="ECO:0000256" key="6">
    <source>
        <dbReference type="ARBA" id="ARBA00022857"/>
    </source>
</evidence>
<reference evidence="10 11" key="1">
    <citation type="submission" date="2016-04" db="EMBL/GenBank/DDBJ databases">
        <title>Evolutionary innovation and constraint leading to complex multicellularity in the Ascomycota.</title>
        <authorList>
            <person name="Cisse O."/>
            <person name="Nguyen A."/>
            <person name="Hewitt D.A."/>
            <person name="Jedd G."/>
            <person name="Stajich J.E."/>
        </authorList>
    </citation>
    <scope>NUCLEOTIDE SEQUENCE [LARGE SCALE GENOMIC DNA]</scope>
    <source>
        <strain evidence="10 11">DAH-3</strain>
    </source>
</reference>
<dbReference type="PANTHER" id="PTHR45754">
    <property type="entry name" value="METHYLENETETRAHYDROFOLATE REDUCTASE"/>
    <property type="match status" value="1"/>
</dbReference>
<dbReference type="InterPro" id="IPR003171">
    <property type="entry name" value="Mehydrof_redctse-like"/>
</dbReference>
<feature type="domain" description="MTHFR SAM-binding regulatory" evidence="9">
    <location>
        <begin position="390"/>
        <end position="514"/>
    </location>
</feature>
<evidence type="ECO:0000256" key="7">
    <source>
        <dbReference type="ARBA" id="ARBA00023002"/>
    </source>
</evidence>
<dbReference type="GO" id="GO:0004489">
    <property type="term" value="F:methylenetetrahydrofolate reductase [NAD(P)H] activity"/>
    <property type="evidence" value="ECO:0007669"/>
    <property type="project" value="EnsemblFungi"/>
</dbReference>
<gene>
    <name evidence="10" type="ORF">NEOLI_000901</name>
</gene>
<comment type="similarity">
    <text evidence="3">Belongs to the methylenetetrahydrofolate reductase family.</text>
</comment>
<keyword evidence="5" id="KW-0274">FAD</keyword>
<dbReference type="GO" id="GO:0035999">
    <property type="term" value="P:tetrahydrofolate interconversion"/>
    <property type="evidence" value="ECO:0007669"/>
    <property type="project" value="UniProtKB-UniPathway"/>
</dbReference>
<dbReference type="InterPro" id="IPR053806">
    <property type="entry name" value="MTHFR_C"/>
</dbReference>
<dbReference type="GO" id="GO:0071949">
    <property type="term" value="F:FAD binding"/>
    <property type="evidence" value="ECO:0007669"/>
    <property type="project" value="TreeGrafter"/>
</dbReference>
<evidence type="ECO:0000256" key="4">
    <source>
        <dbReference type="ARBA" id="ARBA00022630"/>
    </source>
</evidence>
<dbReference type="FunFam" id="3.20.20.220:FF:000002">
    <property type="entry name" value="Methylenetetrahydrofolate reductase"/>
    <property type="match status" value="1"/>
</dbReference>
<comment type="cofactor">
    <cofactor evidence="1">
        <name>FAD</name>
        <dbReference type="ChEBI" id="CHEBI:57692"/>
    </cofactor>
</comment>
<dbReference type="UniPathway" id="UPA00193"/>
<keyword evidence="6" id="KW-0521">NADP</keyword>
<dbReference type="EMBL" id="LXFE01000205">
    <property type="protein sequence ID" value="OLL26345.1"/>
    <property type="molecule type" value="Genomic_DNA"/>
</dbReference>
<dbReference type="SUPFAM" id="SSF51730">
    <property type="entry name" value="FAD-linked oxidoreductase"/>
    <property type="match status" value="1"/>
</dbReference>
<dbReference type="NCBIfam" id="TIGR00677">
    <property type="entry name" value="fadh2_euk"/>
    <property type="match status" value="1"/>
</dbReference>
<dbReference type="Gene3D" id="3.20.20.220">
    <property type="match status" value="1"/>
</dbReference>
<dbReference type="Pfam" id="PF21895">
    <property type="entry name" value="MTHFR_C"/>
    <property type="match status" value="1"/>
</dbReference>
<sequence>MKLTKALNEWQGPFYSYEFFPPKTDAGMANLHSRISRMSRFNPLFVSVTWGAGGSTAQSTFELAAACQNEYGLTTMLHLTCTNMNQIVLDDTLEKAKAAGIRNILALRGDPPRTTEYWADSPTEYQYAIDLVRHIRRKYDDWFCIAVAGYPEGHSEGSSPRYQDPKIDLPYLIEKVRAGADLIITQLFYDTQKFIDYEKVLREHESGLFELIPIIPAIMPIQSYQSFRRLTKLTHAEVPPSLLKKLESVKRDDQTIKEMGVEVAVSMIQAIQTQTKGRCRGFHFCTLNLERNVAFVIEKSGLLESVQKYRERSSFAIDDSAFTTSNISKNSRRTTSLISNPHTRIIVEEICQGLHNIDLVTSTTDAATLADIETPASVALSVSEGEGAMGRQATWDEYTNGRFGDARSPAFGEIDGYGVSLHIPSQQALQFWGHPATVNDISNVFCSYLRQDISAIPWSELELNPETSTIRDHLLRLNERGWWTLSSQPAISGVPSDDPIFGWGPCGGWVYQKA</sequence>
<dbReference type="Pfam" id="PF02219">
    <property type="entry name" value="MTHFR"/>
    <property type="match status" value="1"/>
</dbReference>
<accession>A0A1U7LUJ1</accession>
<dbReference type="InterPro" id="IPR029041">
    <property type="entry name" value="FAD-linked_oxidoreductase-like"/>
</dbReference>